<dbReference type="EMBL" id="JADBJN010000002">
    <property type="protein sequence ID" value="KAG5678195.1"/>
    <property type="molecule type" value="Genomic_DNA"/>
</dbReference>
<organism evidence="2 3">
    <name type="scientific">Polypedilum vanderplanki</name>
    <name type="common">Sleeping chironomid midge</name>
    <dbReference type="NCBI Taxonomy" id="319348"/>
    <lineage>
        <taxon>Eukaryota</taxon>
        <taxon>Metazoa</taxon>
        <taxon>Ecdysozoa</taxon>
        <taxon>Arthropoda</taxon>
        <taxon>Hexapoda</taxon>
        <taxon>Insecta</taxon>
        <taxon>Pterygota</taxon>
        <taxon>Neoptera</taxon>
        <taxon>Endopterygota</taxon>
        <taxon>Diptera</taxon>
        <taxon>Nematocera</taxon>
        <taxon>Chironomoidea</taxon>
        <taxon>Chironomidae</taxon>
        <taxon>Chironominae</taxon>
        <taxon>Polypedilum</taxon>
        <taxon>Polypedilum</taxon>
    </lineage>
</organism>
<dbReference type="Proteomes" id="UP001107558">
    <property type="component" value="Chromosome 2"/>
</dbReference>
<comment type="caution">
    <text evidence="2">The sequence shown here is derived from an EMBL/GenBank/DDBJ whole genome shotgun (WGS) entry which is preliminary data.</text>
</comment>
<evidence type="ECO:0000313" key="3">
    <source>
        <dbReference type="Proteomes" id="UP001107558"/>
    </source>
</evidence>
<evidence type="ECO:0000256" key="1">
    <source>
        <dbReference type="SAM" id="Phobius"/>
    </source>
</evidence>
<dbReference type="AlphaFoldDB" id="A0A9J6C8T3"/>
<keyword evidence="1" id="KW-1133">Transmembrane helix</keyword>
<protein>
    <submittedName>
        <fullName evidence="2">Uncharacterized protein</fullName>
    </submittedName>
</protein>
<gene>
    <name evidence="2" type="ORF">PVAND_007888</name>
</gene>
<keyword evidence="1" id="KW-0812">Transmembrane</keyword>
<name>A0A9J6C8T3_POLVA</name>
<feature type="transmembrane region" description="Helical" evidence="1">
    <location>
        <begin position="79"/>
        <end position="99"/>
    </location>
</feature>
<proteinExistence type="predicted"/>
<evidence type="ECO:0000313" key="2">
    <source>
        <dbReference type="EMBL" id="KAG5678195.1"/>
    </source>
</evidence>
<keyword evidence="3" id="KW-1185">Reference proteome</keyword>
<sequence>MFFDKFLTTDSLEILKQSEEGRRILEQILNIKERLHHLSSEEQLEFSRTFDSQINKQFEILKKSFEAVEEIEEVHDENYFNYTMFIALVCVFLLIRAFLRMSQGINLHAKKKKR</sequence>
<accession>A0A9J6C8T3</accession>
<reference evidence="2" key="1">
    <citation type="submission" date="2021-03" db="EMBL/GenBank/DDBJ databases">
        <title>Chromosome level genome of the anhydrobiotic midge Polypedilum vanderplanki.</title>
        <authorList>
            <person name="Yoshida Y."/>
            <person name="Kikawada T."/>
            <person name="Gusev O."/>
        </authorList>
    </citation>
    <scope>NUCLEOTIDE SEQUENCE</scope>
    <source>
        <strain evidence="2">NIAS01</strain>
        <tissue evidence="2">Whole body or cell culture</tissue>
    </source>
</reference>
<keyword evidence="1" id="KW-0472">Membrane</keyword>